<dbReference type="PANTHER" id="PTHR45527:SF1">
    <property type="entry name" value="FATTY ACID SYNTHASE"/>
    <property type="match status" value="1"/>
</dbReference>
<evidence type="ECO:0000313" key="1">
    <source>
        <dbReference type="EMBL" id="HBK52514.1"/>
    </source>
</evidence>
<dbReference type="GO" id="GO:0005737">
    <property type="term" value="C:cytoplasm"/>
    <property type="evidence" value="ECO:0007669"/>
    <property type="project" value="TreeGrafter"/>
</dbReference>
<dbReference type="InterPro" id="IPR042099">
    <property type="entry name" value="ANL_N_sf"/>
</dbReference>
<evidence type="ECO:0000313" key="2">
    <source>
        <dbReference type="Proteomes" id="UP000263273"/>
    </source>
</evidence>
<protein>
    <submittedName>
        <fullName evidence="1">Uncharacterized protein</fullName>
    </submittedName>
</protein>
<dbReference type="GO" id="GO:0044550">
    <property type="term" value="P:secondary metabolite biosynthetic process"/>
    <property type="evidence" value="ECO:0007669"/>
    <property type="project" value="TreeGrafter"/>
</dbReference>
<organism evidence="1 2">
    <name type="scientific">Syntrophomonas wolfei</name>
    <dbReference type="NCBI Taxonomy" id="863"/>
    <lineage>
        <taxon>Bacteria</taxon>
        <taxon>Bacillati</taxon>
        <taxon>Bacillota</taxon>
        <taxon>Clostridia</taxon>
        <taxon>Eubacteriales</taxon>
        <taxon>Syntrophomonadaceae</taxon>
        <taxon>Syntrophomonas</taxon>
    </lineage>
</organism>
<name>A0A354YTJ4_9FIRM</name>
<dbReference type="Gene3D" id="3.40.50.12780">
    <property type="entry name" value="N-terminal domain of ligase-like"/>
    <property type="match status" value="1"/>
</dbReference>
<gene>
    <name evidence="1" type="ORF">DDZ44_01065</name>
</gene>
<feature type="non-terminal residue" evidence="1">
    <location>
        <position position="1"/>
    </location>
</feature>
<sequence>NVQIYMINENHKILPACAPGELVIAGAGVGRGYVNKPEMTAEKYISINGRRAYRSGDLARWNFNGEIEFHGRIDDQVKLRGLRVELG</sequence>
<dbReference type="PANTHER" id="PTHR45527">
    <property type="entry name" value="NONRIBOSOMAL PEPTIDE SYNTHETASE"/>
    <property type="match status" value="1"/>
</dbReference>
<dbReference type="EMBL" id="DNZF01000026">
    <property type="protein sequence ID" value="HBK52514.1"/>
    <property type="molecule type" value="Genomic_DNA"/>
</dbReference>
<dbReference type="GO" id="GO:0031177">
    <property type="term" value="F:phosphopantetheine binding"/>
    <property type="evidence" value="ECO:0007669"/>
    <property type="project" value="TreeGrafter"/>
</dbReference>
<comment type="caution">
    <text evidence="1">The sequence shown here is derived from an EMBL/GenBank/DDBJ whole genome shotgun (WGS) entry which is preliminary data.</text>
</comment>
<dbReference type="Proteomes" id="UP000263273">
    <property type="component" value="Unassembled WGS sequence"/>
</dbReference>
<dbReference type="AlphaFoldDB" id="A0A354YTJ4"/>
<dbReference type="SUPFAM" id="SSF56801">
    <property type="entry name" value="Acetyl-CoA synthetase-like"/>
    <property type="match status" value="1"/>
</dbReference>
<feature type="non-terminal residue" evidence="1">
    <location>
        <position position="87"/>
    </location>
</feature>
<accession>A0A354YTJ4</accession>
<dbReference type="GO" id="GO:0043041">
    <property type="term" value="P:amino acid activation for nonribosomal peptide biosynthetic process"/>
    <property type="evidence" value="ECO:0007669"/>
    <property type="project" value="TreeGrafter"/>
</dbReference>
<proteinExistence type="predicted"/>
<reference evidence="1 2" key="1">
    <citation type="journal article" date="2018" name="Nat. Biotechnol.">
        <title>A standardized bacterial taxonomy based on genome phylogeny substantially revises the tree of life.</title>
        <authorList>
            <person name="Parks D.H."/>
            <person name="Chuvochina M."/>
            <person name="Waite D.W."/>
            <person name="Rinke C."/>
            <person name="Skarshewski A."/>
            <person name="Chaumeil P.A."/>
            <person name="Hugenholtz P."/>
        </authorList>
    </citation>
    <scope>NUCLEOTIDE SEQUENCE [LARGE SCALE GENOMIC DNA]</scope>
    <source>
        <strain evidence="1">UBA10948</strain>
    </source>
</reference>